<dbReference type="AlphaFoldDB" id="A0AAN7A0K7"/>
<organism evidence="1 2">
    <name type="scientific">Chaetomidium leptoderma</name>
    <dbReference type="NCBI Taxonomy" id="669021"/>
    <lineage>
        <taxon>Eukaryota</taxon>
        <taxon>Fungi</taxon>
        <taxon>Dikarya</taxon>
        <taxon>Ascomycota</taxon>
        <taxon>Pezizomycotina</taxon>
        <taxon>Sordariomycetes</taxon>
        <taxon>Sordariomycetidae</taxon>
        <taxon>Sordariales</taxon>
        <taxon>Chaetomiaceae</taxon>
        <taxon>Chaetomidium</taxon>
    </lineage>
</organism>
<keyword evidence="2" id="KW-1185">Reference proteome</keyword>
<dbReference type="EMBL" id="MU856848">
    <property type="protein sequence ID" value="KAK4157642.1"/>
    <property type="molecule type" value="Genomic_DNA"/>
</dbReference>
<reference evidence="1" key="2">
    <citation type="submission" date="2023-05" db="EMBL/GenBank/DDBJ databases">
        <authorList>
            <consortium name="Lawrence Berkeley National Laboratory"/>
            <person name="Steindorff A."/>
            <person name="Hensen N."/>
            <person name="Bonometti L."/>
            <person name="Westerberg I."/>
            <person name="Brannstrom I.O."/>
            <person name="Guillou S."/>
            <person name="Cros-Aarteil S."/>
            <person name="Calhoun S."/>
            <person name="Haridas S."/>
            <person name="Kuo A."/>
            <person name="Mondo S."/>
            <person name="Pangilinan J."/>
            <person name="Riley R."/>
            <person name="Labutti K."/>
            <person name="Andreopoulos B."/>
            <person name="Lipzen A."/>
            <person name="Chen C."/>
            <person name="Yanf M."/>
            <person name="Daum C."/>
            <person name="Ng V."/>
            <person name="Clum A."/>
            <person name="Ohm R."/>
            <person name="Martin F."/>
            <person name="Silar P."/>
            <person name="Natvig D."/>
            <person name="Lalanne C."/>
            <person name="Gautier V."/>
            <person name="Ament-Velasquez S.L."/>
            <person name="Kruys A."/>
            <person name="Hutchinson M.I."/>
            <person name="Powell A.J."/>
            <person name="Barry K."/>
            <person name="Miller A.N."/>
            <person name="Grigoriev I.V."/>
            <person name="Debuchy R."/>
            <person name="Gladieux P."/>
            <person name="Thoren M.H."/>
            <person name="Johannesson H."/>
        </authorList>
    </citation>
    <scope>NUCLEOTIDE SEQUENCE</scope>
    <source>
        <strain evidence="1">CBS 538.74</strain>
    </source>
</reference>
<reference evidence="1" key="1">
    <citation type="journal article" date="2023" name="Mol. Phylogenet. Evol.">
        <title>Genome-scale phylogeny and comparative genomics of the fungal order Sordariales.</title>
        <authorList>
            <person name="Hensen N."/>
            <person name="Bonometti L."/>
            <person name="Westerberg I."/>
            <person name="Brannstrom I.O."/>
            <person name="Guillou S."/>
            <person name="Cros-Aarteil S."/>
            <person name="Calhoun S."/>
            <person name="Haridas S."/>
            <person name="Kuo A."/>
            <person name="Mondo S."/>
            <person name="Pangilinan J."/>
            <person name="Riley R."/>
            <person name="LaButti K."/>
            <person name="Andreopoulos B."/>
            <person name="Lipzen A."/>
            <person name="Chen C."/>
            <person name="Yan M."/>
            <person name="Daum C."/>
            <person name="Ng V."/>
            <person name="Clum A."/>
            <person name="Steindorff A."/>
            <person name="Ohm R.A."/>
            <person name="Martin F."/>
            <person name="Silar P."/>
            <person name="Natvig D.O."/>
            <person name="Lalanne C."/>
            <person name="Gautier V."/>
            <person name="Ament-Velasquez S.L."/>
            <person name="Kruys A."/>
            <person name="Hutchinson M.I."/>
            <person name="Powell A.J."/>
            <person name="Barry K."/>
            <person name="Miller A.N."/>
            <person name="Grigoriev I.V."/>
            <person name="Debuchy R."/>
            <person name="Gladieux P."/>
            <person name="Hiltunen Thoren M."/>
            <person name="Johannesson H."/>
        </authorList>
    </citation>
    <scope>NUCLEOTIDE SEQUENCE</scope>
    <source>
        <strain evidence="1">CBS 538.74</strain>
    </source>
</reference>
<evidence type="ECO:0000313" key="2">
    <source>
        <dbReference type="Proteomes" id="UP001302745"/>
    </source>
</evidence>
<protein>
    <submittedName>
        <fullName evidence="1">Uncharacterized protein</fullName>
    </submittedName>
</protein>
<dbReference type="Proteomes" id="UP001302745">
    <property type="component" value="Unassembled WGS sequence"/>
</dbReference>
<name>A0AAN7A0K7_9PEZI</name>
<sequence length="170" mass="19396">MTTRNLNRTWRDTVFAQYAADHAAVDDHIPFPLRYLIHAPEWKRDIFIEIPDKIDVAVFRRAVLEFCVVARRRGREEGKEGEGELLVYEGGGIKVRPRRRVWVSGSSLGVRRDGDGGDIEEMRLGGIVEMRLGKLRLLGMRLLGLRLRGLRLLGLRLLGLVVVRSDLRGK</sequence>
<comment type="caution">
    <text evidence="1">The sequence shown here is derived from an EMBL/GenBank/DDBJ whole genome shotgun (WGS) entry which is preliminary data.</text>
</comment>
<evidence type="ECO:0000313" key="1">
    <source>
        <dbReference type="EMBL" id="KAK4157642.1"/>
    </source>
</evidence>
<proteinExistence type="predicted"/>
<accession>A0AAN7A0K7</accession>
<gene>
    <name evidence="1" type="ORF">C8A00DRAFT_11545</name>
</gene>